<keyword evidence="2" id="KW-0472">Membrane</keyword>
<protein>
    <submittedName>
        <fullName evidence="3">Polysaccharide biosynthesis C-terminal domain-containing protein</fullName>
    </submittedName>
</protein>
<dbReference type="Proteomes" id="UP000630805">
    <property type="component" value="Unassembled WGS sequence"/>
</dbReference>
<gene>
    <name evidence="3" type="ORF">HW561_23465</name>
</gene>
<keyword evidence="1" id="KW-0813">Transport</keyword>
<dbReference type="PANTHER" id="PTHR43298:SF2">
    <property type="entry name" value="FMN_FAD EXPORTER YEEO-RELATED"/>
    <property type="match status" value="1"/>
</dbReference>
<sequence>RIFTNVEELVEIGVGYLKIASFSYLISGISQCFLAQIKLGKNTKKVATISSIAVVLNIALNAIFIFGLLGFPKMGVRGAALATVISRVVELVLSTIECWKDKKIRPDLGKLFAFDRVLSKDYVRQLLPLLGAYLVWTLGISSYSAFLGHMGVDASAANSLALTLRNLMLSFTKGLAGGASILIGYELGSGNT</sequence>
<comment type="caution">
    <text evidence="3">The sequence shown here is derived from an EMBL/GenBank/DDBJ whole genome shotgun (WGS) entry which is preliminary data.</text>
</comment>
<evidence type="ECO:0000313" key="4">
    <source>
        <dbReference type="Proteomes" id="UP000630805"/>
    </source>
</evidence>
<dbReference type="EMBL" id="JABXWT010000102">
    <property type="protein sequence ID" value="NVO58726.1"/>
    <property type="molecule type" value="Genomic_DNA"/>
</dbReference>
<accession>A0ABX2PYH0</accession>
<reference evidence="3 4" key="1">
    <citation type="submission" date="2020-06" db="EMBL/GenBank/DDBJ databases">
        <authorList>
            <person name="Cao W.R."/>
        </authorList>
    </citation>
    <scope>NUCLEOTIDE SEQUENCE [LARGE SCALE GENOMIC DNA]</scope>
    <source>
        <strain evidence="3 4">B1Z28</strain>
    </source>
</reference>
<dbReference type="InterPro" id="IPR050222">
    <property type="entry name" value="MATE_MdtK"/>
</dbReference>
<organism evidence="3 4">
    <name type="scientific">Ruegeria haliotis</name>
    <dbReference type="NCBI Taxonomy" id="2747601"/>
    <lineage>
        <taxon>Bacteria</taxon>
        <taxon>Pseudomonadati</taxon>
        <taxon>Pseudomonadota</taxon>
        <taxon>Alphaproteobacteria</taxon>
        <taxon>Rhodobacterales</taxon>
        <taxon>Roseobacteraceae</taxon>
        <taxon>Ruegeria</taxon>
    </lineage>
</organism>
<dbReference type="PANTHER" id="PTHR43298">
    <property type="entry name" value="MULTIDRUG RESISTANCE PROTEIN NORM-RELATED"/>
    <property type="match status" value="1"/>
</dbReference>
<feature type="non-terminal residue" evidence="3">
    <location>
        <position position="192"/>
    </location>
</feature>
<keyword evidence="2" id="KW-1133">Transmembrane helix</keyword>
<evidence type="ECO:0000256" key="2">
    <source>
        <dbReference type="SAM" id="Phobius"/>
    </source>
</evidence>
<dbReference type="RefSeq" id="WP_176867781.1">
    <property type="nucleotide sequence ID" value="NZ_JABXWT010000102.1"/>
</dbReference>
<feature type="non-terminal residue" evidence="3">
    <location>
        <position position="1"/>
    </location>
</feature>
<feature type="transmembrane region" description="Helical" evidence="2">
    <location>
        <begin position="126"/>
        <end position="147"/>
    </location>
</feature>
<keyword evidence="4" id="KW-1185">Reference proteome</keyword>
<dbReference type="Pfam" id="PF01554">
    <property type="entry name" value="MatE"/>
    <property type="match status" value="1"/>
</dbReference>
<name>A0ABX2PYH0_9RHOB</name>
<dbReference type="InterPro" id="IPR002528">
    <property type="entry name" value="MATE_fam"/>
</dbReference>
<evidence type="ECO:0000313" key="3">
    <source>
        <dbReference type="EMBL" id="NVO58726.1"/>
    </source>
</evidence>
<evidence type="ECO:0000256" key="1">
    <source>
        <dbReference type="ARBA" id="ARBA00022448"/>
    </source>
</evidence>
<feature type="transmembrane region" description="Helical" evidence="2">
    <location>
        <begin position="167"/>
        <end position="187"/>
    </location>
</feature>
<proteinExistence type="predicted"/>
<feature type="transmembrane region" description="Helical" evidence="2">
    <location>
        <begin position="46"/>
        <end position="69"/>
    </location>
</feature>
<keyword evidence="2" id="KW-0812">Transmembrane</keyword>
<feature type="transmembrane region" description="Helical" evidence="2">
    <location>
        <begin position="12"/>
        <end position="34"/>
    </location>
</feature>